<feature type="binding site" evidence="10">
    <location>
        <begin position="146"/>
        <end position="149"/>
    </location>
    <ligand>
        <name>substrate</name>
    </ligand>
</feature>
<dbReference type="FunFam" id="3.90.950.10:FF:000001">
    <property type="entry name" value="dITP/XTP pyrophosphatase"/>
    <property type="match status" value="1"/>
</dbReference>
<dbReference type="PANTHER" id="PTHR11067:SF9">
    <property type="entry name" value="INOSINE TRIPHOSPHATE PYROPHOSPHATASE"/>
    <property type="match status" value="1"/>
</dbReference>
<keyword evidence="3 10" id="KW-0479">Metal-binding</keyword>
<dbReference type="HAMAP" id="MF_01405">
    <property type="entry name" value="Non_canon_purine_NTPase"/>
    <property type="match status" value="1"/>
</dbReference>
<keyword evidence="6 10" id="KW-0460">Magnesium</keyword>
<keyword evidence="5 10" id="KW-0378">Hydrolase</keyword>
<comment type="cofactor">
    <cofactor evidence="10">
        <name>Mg(2+)</name>
        <dbReference type="ChEBI" id="CHEBI:18420"/>
    </cofactor>
    <text evidence="10">Binds 1 Mg(2+) ion per subunit.</text>
</comment>
<dbReference type="KEGG" id="tog:HNI00_13690"/>
<dbReference type="PANTHER" id="PTHR11067">
    <property type="entry name" value="INOSINE TRIPHOSPHATE PYROPHOSPHATASE/HAM1 PROTEIN"/>
    <property type="match status" value="1"/>
</dbReference>
<dbReference type="GO" id="GO:0000166">
    <property type="term" value="F:nucleotide binding"/>
    <property type="evidence" value="ECO:0007669"/>
    <property type="project" value="UniProtKB-KW"/>
</dbReference>
<gene>
    <name evidence="12" type="primary">rdgB</name>
    <name evidence="12" type="ORF">HNI00_13690</name>
</gene>
<dbReference type="InterPro" id="IPR020922">
    <property type="entry name" value="dITP/XTP_pyrophosphatase"/>
</dbReference>
<protein>
    <recommendedName>
        <fullName evidence="10">dITP/XTP pyrophosphatase</fullName>
        <ecNumber evidence="10">3.6.1.66</ecNumber>
    </recommendedName>
    <alternativeName>
        <fullName evidence="10">Non-canonical purine NTP pyrophosphatase</fullName>
    </alternativeName>
    <alternativeName>
        <fullName evidence="10">Non-standard purine NTP pyrophosphatase</fullName>
    </alternativeName>
    <alternativeName>
        <fullName evidence="10">Nucleoside-triphosphate diphosphatase</fullName>
    </alternativeName>
    <alternativeName>
        <fullName evidence="10">Nucleoside-triphosphate pyrophosphatase</fullName>
        <shortName evidence="10">NTPase</shortName>
    </alternativeName>
</protein>
<dbReference type="GO" id="GO:0036222">
    <property type="term" value="F:XTP diphosphatase activity"/>
    <property type="evidence" value="ECO:0007669"/>
    <property type="project" value="UniProtKB-UniRule"/>
</dbReference>
<comment type="catalytic activity">
    <reaction evidence="10">
        <text>ITP + H2O = IMP + diphosphate + H(+)</text>
        <dbReference type="Rhea" id="RHEA:29399"/>
        <dbReference type="ChEBI" id="CHEBI:15377"/>
        <dbReference type="ChEBI" id="CHEBI:15378"/>
        <dbReference type="ChEBI" id="CHEBI:33019"/>
        <dbReference type="ChEBI" id="CHEBI:58053"/>
        <dbReference type="ChEBI" id="CHEBI:61402"/>
        <dbReference type="EC" id="3.6.1.66"/>
    </reaction>
</comment>
<feature type="binding site" evidence="10">
    <location>
        <position position="67"/>
    </location>
    <ligand>
        <name>Mg(2+)</name>
        <dbReference type="ChEBI" id="CHEBI:18420"/>
    </ligand>
</feature>
<feature type="binding site" evidence="10">
    <location>
        <position position="68"/>
    </location>
    <ligand>
        <name>substrate</name>
    </ligand>
</feature>
<dbReference type="GO" id="GO:0009117">
    <property type="term" value="P:nucleotide metabolic process"/>
    <property type="evidence" value="ECO:0007669"/>
    <property type="project" value="UniProtKB-KW"/>
</dbReference>
<dbReference type="GO" id="GO:0009146">
    <property type="term" value="P:purine nucleoside triphosphate catabolic process"/>
    <property type="evidence" value="ECO:0007669"/>
    <property type="project" value="UniProtKB-UniRule"/>
</dbReference>
<evidence type="ECO:0000313" key="12">
    <source>
        <dbReference type="EMBL" id="WOB44086.1"/>
    </source>
</evidence>
<evidence type="ECO:0000256" key="4">
    <source>
        <dbReference type="ARBA" id="ARBA00022741"/>
    </source>
</evidence>
<organism evidence="12">
    <name type="scientific">Thermoleptolyngbya oregonensis NK1-22</name>
    <dbReference type="NCBI Taxonomy" id="2547457"/>
    <lineage>
        <taxon>Bacteria</taxon>
        <taxon>Bacillati</taxon>
        <taxon>Cyanobacteriota</taxon>
        <taxon>Cyanophyceae</taxon>
        <taxon>Oculatellales</taxon>
        <taxon>Oculatellaceae</taxon>
        <taxon>Thermoleptolyngbya</taxon>
    </lineage>
</organism>
<dbReference type="GO" id="GO:0036220">
    <property type="term" value="F:ITP diphosphatase activity"/>
    <property type="evidence" value="ECO:0007669"/>
    <property type="project" value="UniProtKB-UniRule"/>
</dbReference>
<accession>A0AA96Y4V2</accession>
<evidence type="ECO:0000256" key="5">
    <source>
        <dbReference type="ARBA" id="ARBA00022801"/>
    </source>
</evidence>
<evidence type="ECO:0000256" key="10">
    <source>
        <dbReference type="HAMAP-Rule" id="MF_01405"/>
    </source>
</evidence>
<dbReference type="Gene3D" id="3.90.950.10">
    <property type="match status" value="1"/>
</dbReference>
<comment type="catalytic activity">
    <reaction evidence="8 10">
        <text>dITP + H2O = dIMP + diphosphate + H(+)</text>
        <dbReference type="Rhea" id="RHEA:28342"/>
        <dbReference type="ChEBI" id="CHEBI:15377"/>
        <dbReference type="ChEBI" id="CHEBI:15378"/>
        <dbReference type="ChEBI" id="CHEBI:33019"/>
        <dbReference type="ChEBI" id="CHEBI:61194"/>
        <dbReference type="ChEBI" id="CHEBI:61382"/>
        <dbReference type="EC" id="3.6.1.66"/>
    </reaction>
</comment>
<dbReference type="EC" id="3.6.1.66" evidence="10"/>
<evidence type="ECO:0000256" key="3">
    <source>
        <dbReference type="ARBA" id="ARBA00022723"/>
    </source>
</evidence>
<dbReference type="GO" id="GO:0035870">
    <property type="term" value="F:dITP diphosphatase activity"/>
    <property type="evidence" value="ECO:0007669"/>
    <property type="project" value="UniProtKB-UniRule"/>
</dbReference>
<feature type="binding site" evidence="10">
    <location>
        <begin position="8"/>
        <end position="13"/>
    </location>
    <ligand>
        <name>substrate</name>
    </ligand>
</feature>
<dbReference type="NCBIfam" id="TIGR00042">
    <property type="entry name" value="RdgB/HAM1 family non-canonical purine NTP pyrophosphatase"/>
    <property type="match status" value="1"/>
</dbReference>
<dbReference type="EMBL" id="CP053540">
    <property type="protein sequence ID" value="WOB44086.1"/>
    <property type="molecule type" value="Genomic_DNA"/>
</dbReference>
<dbReference type="GO" id="GO:0005829">
    <property type="term" value="C:cytosol"/>
    <property type="evidence" value="ECO:0007669"/>
    <property type="project" value="TreeGrafter"/>
</dbReference>
<comment type="function">
    <text evidence="10">Pyrophosphatase that catalyzes the hydrolysis of nucleoside triphosphates to their monophosphate derivatives, with a high preference for the non-canonical purine nucleotides XTP (xanthosine triphosphate), dITP (deoxyinosine triphosphate) and ITP. Seems to function as a house-cleaning enzyme that removes non-canonical purine nucleotides from the nucleotide pool, thus preventing their incorporation into DNA/RNA and avoiding chromosomal lesions.</text>
</comment>
<comment type="similarity">
    <text evidence="1 10 11">Belongs to the HAM1 NTPase family.</text>
</comment>
<keyword evidence="4 10" id="KW-0547">Nucleotide-binding</keyword>
<sequence length="193" mass="20680">MHCLIVATGNPGKVQEMSAYLAETPWELKLKPASLEIEETGSTFLENAALKASQVAAATGEWAIADDSGLQVNALGGAPGLYSARYGKSDAERIARLLREMEGQTDRRAQFVCAVAIARPDGSIAFQTEGICSGEIATSPAGAGGFGYDPIFYVPEYSMTYAEMPPDLKHRISHRGLAFAALLPELERLADER</sequence>
<dbReference type="AlphaFoldDB" id="A0AA96Y4V2"/>
<dbReference type="Pfam" id="PF01725">
    <property type="entry name" value="Ham1p_like"/>
    <property type="match status" value="1"/>
</dbReference>
<evidence type="ECO:0000256" key="1">
    <source>
        <dbReference type="ARBA" id="ARBA00008023"/>
    </source>
</evidence>
<dbReference type="CDD" id="cd00515">
    <property type="entry name" value="HAM1"/>
    <property type="match status" value="1"/>
</dbReference>
<proteinExistence type="inferred from homology"/>
<evidence type="ECO:0000256" key="6">
    <source>
        <dbReference type="ARBA" id="ARBA00022842"/>
    </source>
</evidence>
<dbReference type="GO" id="GO:0017111">
    <property type="term" value="F:ribonucleoside triphosphate phosphatase activity"/>
    <property type="evidence" value="ECO:0007669"/>
    <property type="project" value="InterPro"/>
</dbReference>
<comment type="subunit">
    <text evidence="2 10">Homodimer.</text>
</comment>
<evidence type="ECO:0000256" key="8">
    <source>
        <dbReference type="ARBA" id="ARBA00051875"/>
    </source>
</evidence>
<evidence type="ECO:0000256" key="7">
    <source>
        <dbReference type="ARBA" id="ARBA00023080"/>
    </source>
</evidence>
<reference evidence="12" key="1">
    <citation type="submission" date="2020-05" db="EMBL/GenBank/DDBJ databases">
        <authorList>
            <person name="Zhu T."/>
            <person name="Keshari N."/>
            <person name="Lu X."/>
        </authorList>
    </citation>
    <scope>NUCLEOTIDE SEQUENCE</scope>
    <source>
        <strain evidence="12">NK1-22</strain>
    </source>
</reference>
<dbReference type="GO" id="GO:0046872">
    <property type="term" value="F:metal ion binding"/>
    <property type="evidence" value="ECO:0007669"/>
    <property type="project" value="UniProtKB-KW"/>
</dbReference>
<evidence type="ECO:0000256" key="11">
    <source>
        <dbReference type="RuleBase" id="RU003781"/>
    </source>
</evidence>
<name>A0AA96Y4V2_9CYAN</name>
<feature type="active site" description="Proton acceptor" evidence="10">
    <location>
        <position position="67"/>
    </location>
</feature>
<keyword evidence="7 10" id="KW-0546">Nucleotide metabolism</keyword>
<feature type="binding site" evidence="10">
    <location>
        <position position="38"/>
    </location>
    <ligand>
        <name>Mg(2+)</name>
        <dbReference type="ChEBI" id="CHEBI:18420"/>
    </ligand>
</feature>
<feature type="binding site" evidence="10">
    <location>
        <begin position="174"/>
        <end position="175"/>
    </location>
    <ligand>
        <name>substrate</name>
    </ligand>
</feature>
<dbReference type="InterPro" id="IPR002637">
    <property type="entry name" value="RdgB/HAM1"/>
</dbReference>
<evidence type="ECO:0000256" key="2">
    <source>
        <dbReference type="ARBA" id="ARBA00011738"/>
    </source>
</evidence>
<comment type="catalytic activity">
    <reaction evidence="9 10">
        <text>XTP + H2O = XMP + diphosphate + H(+)</text>
        <dbReference type="Rhea" id="RHEA:28610"/>
        <dbReference type="ChEBI" id="CHEBI:15377"/>
        <dbReference type="ChEBI" id="CHEBI:15378"/>
        <dbReference type="ChEBI" id="CHEBI:33019"/>
        <dbReference type="ChEBI" id="CHEBI:57464"/>
        <dbReference type="ChEBI" id="CHEBI:61314"/>
        <dbReference type="EC" id="3.6.1.66"/>
    </reaction>
</comment>
<evidence type="ECO:0000256" key="9">
    <source>
        <dbReference type="ARBA" id="ARBA00052017"/>
    </source>
</evidence>
<dbReference type="SUPFAM" id="SSF52972">
    <property type="entry name" value="ITPase-like"/>
    <property type="match status" value="1"/>
</dbReference>
<feature type="binding site" evidence="10">
    <location>
        <position position="169"/>
    </location>
    <ligand>
        <name>substrate</name>
    </ligand>
</feature>
<dbReference type="InterPro" id="IPR029001">
    <property type="entry name" value="ITPase-like_fam"/>
</dbReference>
<dbReference type="RefSeq" id="WP_316787033.1">
    <property type="nucleotide sequence ID" value="NZ_CP053540.1"/>
</dbReference>